<feature type="region of interest" description="Disordered" evidence="1">
    <location>
        <begin position="1067"/>
        <end position="1153"/>
    </location>
</feature>
<feature type="compositionally biased region" description="Basic and acidic residues" evidence="1">
    <location>
        <begin position="1067"/>
        <end position="1079"/>
    </location>
</feature>
<protein>
    <submittedName>
        <fullName evidence="2">Uncharacterized protein</fullName>
    </submittedName>
</protein>
<comment type="caution">
    <text evidence="2">The sequence shown here is derived from an EMBL/GenBank/DDBJ whole genome shotgun (WGS) entry which is preliminary data.</text>
</comment>
<gene>
    <name evidence="2" type="ORF">B0A50_06443</name>
</gene>
<dbReference type="Proteomes" id="UP000308549">
    <property type="component" value="Unassembled WGS sequence"/>
</dbReference>
<name>A0A4U0TPP3_9PEZI</name>
<proteinExistence type="predicted"/>
<dbReference type="AlphaFoldDB" id="A0A4U0TPP3"/>
<reference evidence="2 3" key="1">
    <citation type="submission" date="2017-03" db="EMBL/GenBank/DDBJ databases">
        <title>Genomes of endolithic fungi from Antarctica.</title>
        <authorList>
            <person name="Coleine C."/>
            <person name="Masonjones S."/>
            <person name="Stajich J.E."/>
        </authorList>
    </citation>
    <scope>NUCLEOTIDE SEQUENCE [LARGE SCALE GENOMIC DNA]</scope>
    <source>
        <strain evidence="2 3">CCFEE 6315</strain>
    </source>
</reference>
<organism evidence="2 3">
    <name type="scientific">Salinomyces thailandicus</name>
    <dbReference type="NCBI Taxonomy" id="706561"/>
    <lineage>
        <taxon>Eukaryota</taxon>
        <taxon>Fungi</taxon>
        <taxon>Dikarya</taxon>
        <taxon>Ascomycota</taxon>
        <taxon>Pezizomycotina</taxon>
        <taxon>Dothideomycetes</taxon>
        <taxon>Dothideomycetidae</taxon>
        <taxon>Mycosphaerellales</taxon>
        <taxon>Teratosphaeriaceae</taxon>
        <taxon>Salinomyces</taxon>
    </lineage>
</organism>
<evidence type="ECO:0000313" key="3">
    <source>
        <dbReference type="Proteomes" id="UP000308549"/>
    </source>
</evidence>
<evidence type="ECO:0000313" key="2">
    <source>
        <dbReference type="EMBL" id="TKA23937.1"/>
    </source>
</evidence>
<dbReference type="OrthoDB" id="2269179at2759"/>
<keyword evidence="3" id="KW-1185">Reference proteome</keyword>
<feature type="compositionally biased region" description="Basic residues" evidence="1">
    <location>
        <begin position="1144"/>
        <end position="1153"/>
    </location>
</feature>
<dbReference type="EMBL" id="NAJL01000049">
    <property type="protein sequence ID" value="TKA23937.1"/>
    <property type="molecule type" value="Genomic_DNA"/>
</dbReference>
<accession>A0A4U0TPP3</accession>
<feature type="compositionally biased region" description="Acidic residues" evidence="1">
    <location>
        <begin position="1117"/>
        <end position="1131"/>
    </location>
</feature>
<sequence>MVGTLGAKIERTTLKCYTVPPRASVIAEMDPSDNGGLNPPGWPSTAPRLRAQAGKIIQTRPVGRTRSRNEQETYRVEVQTTKRRTHTTPWSDLFTDDVDPVAYGTKLFKRVLQALVDQNMQTGLIALAQYDWLLPGPDCTPDMTSIYDRLYREAPTVTNTQLKRIMKLERSTLTSPAGVPGSHYFYVRTLELHREQLRDLVDYMRESDEGFEEVDSWRAMLQLHESHVEVFTLRYWGTVKGPQRPIDRHLQDVFQTKKFTILGELYRALEALFPEILHSTEVYLLREATVDNIRLFALRIPSDSEDRDRFAAIKTDVWRKFKTGCSFASEELSDELSLHFDKVQEYARNYPQETGTGTHDFTDSLKGVYEEQARPLQYHGRTLTVCLGKDITYTDYLAEKSFWDGGSRAAVLTKDILHRIVNTEATSHGRDVHAINLRVNGSPWTFVDLWQWLWHRNSEQALFFLRQYLTIVRSLIVVSLSRPVNAITRANFVHQQGVPMHSFTPLVGEATIQYYFDPTGDGSDKEDCAFINIGHIHPGFDKYRNQPVVLRRLLEVTWQKTFIVQDIAMHVLDKHAERSDMADLTQLSICCEVLKELKSTETGSPYQEFFLGFDEARRNCISFLTDAKTRSSTEDVRPLLNRYGREKLAALGQAEGEQMSPERRQYLEGVWALNKPDLHIVIPHDDDNKERWIGSFMTLQPGQYLFLTVLSSMGADESDSYTLQLLSSFRPDGEHGTAWFKDAIKRDKAVLRAGLWIQKEADAQKDDVRKKRLEVHFPQSYQTAHALQNSPIGVVSSSGLIQVRWRRDDGVLRSVRFSVTMAVATSPMDTRVVHFTPAGIDILDAHGNAFRRTVSGIKVEATIPRGRFRNEPDQKELWKAVLTAHGIPIPDDGDGGAHVREWGPKGVPAYGVKDTKKDPQHNRPVPKPEDANFIIYEFLNEYFPNGGEFQTISREHISHAPDHVSELIRWIKRPEYNGHPYREFWLLKVDTDRPILGFVYINIPVYRACTRAVVMVTSETSVYDSSSKNKGKPRQLYNTILSIQPPDTAVDDPFDVANGQSKFTEAEVRKYRAEQHAREMGLPAPQPKTRAKRKGNPQPTEPPGGEPSTKKAKTNVADEEGDDENEEDLEDLKDITPVSEGPKAKPHGKITRR</sequence>
<evidence type="ECO:0000256" key="1">
    <source>
        <dbReference type="SAM" id="MobiDB-lite"/>
    </source>
</evidence>